<name>A0A397U5N0_9GLOM</name>
<dbReference type="PANTHER" id="PTHR44329:SF214">
    <property type="entry name" value="PROTEIN KINASE DOMAIN-CONTAINING PROTEIN"/>
    <property type="match status" value="1"/>
</dbReference>
<accession>A0A397U5N0</accession>
<dbReference type="InterPro" id="IPR011009">
    <property type="entry name" value="Kinase-like_dom_sf"/>
</dbReference>
<reference evidence="2 3" key="1">
    <citation type="submission" date="2018-06" db="EMBL/GenBank/DDBJ databases">
        <title>Comparative genomics reveals the genomic features of Rhizophagus irregularis, R. cerebriforme, R. diaphanum and Gigaspora rosea, and their symbiotic lifestyle signature.</title>
        <authorList>
            <person name="Morin E."/>
            <person name="San Clemente H."/>
            <person name="Chen E.C.H."/>
            <person name="De La Providencia I."/>
            <person name="Hainaut M."/>
            <person name="Kuo A."/>
            <person name="Kohler A."/>
            <person name="Murat C."/>
            <person name="Tang N."/>
            <person name="Roy S."/>
            <person name="Loubradou J."/>
            <person name="Henrissat B."/>
            <person name="Grigoriev I.V."/>
            <person name="Corradi N."/>
            <person name="Roux C."/>
            <person name="Martin F.M."/>
        </authorList>
    </citation>
    <scope>NUCLEOTIDE SEQUENCE [LARGE SCALE GENOMIC DNA]</scope>
    <source>
        <strain evidence="2 3">DAOM 194757</strain>
    </source>
</reference>
<evidence type="ECO:0000313" key="2">
    <source>
        <dbReference type="EMBL" id="RIB02723.1"/>
    </source>
</evidence>
<keyword evidence="3" id="KW-1185">Reference proteome</keyword>
<keyword evidence="2" id="KW-0808">Transferase</keyword>
<dbReference type="PANTHER" id="PTHR44329">
    <property type="entry name" value="SERINE/THREONINE-PROTEIN KINASE TNNI3K-RELATED"/>
    <property type="match status" value="1"/>
</dbReference>
<feature type="domain" description="Protein kinase" evidence="1">
    <location>
        <begin position="1"/>
        <end position="98"/>
    </location>
</feature>
<proteinExistence type="predicted"/>
<evidence type="ECO:0000313" key="3">
    <source>
        <dbReference type="Proteomes" id="UP000266673"/>
    </source>
</evidence>
<organism evidence="2 3">
    <name type="scientific">Gigaspora rosea</name>
    <dbReference type="NCBI Taxonomy" id="44941"/>
    <lineage>
        <taxon>Eukaryota</taxon>
        <taxon>Fungi</taxon>
        <taxon>Fungi incertae sedis</taxon>
        <taxon>Mucoromycota</taxon>
        <taxon>Glomeromycotina</taxon>
        <taxon>Glomeromycetes</taxon>
        <taxon>Diversisporales</taxon>
        <taxon>Gigasporaceae</taxon>
        <taxon>Gigaspora</taxon>
    </lineage>
</organism>
<dbReference type="EMBL" id="QKWP01002610">
    <property type="protein sequence ID" value="RIB02723.1"/>
    <property type="molecule type" value="Genomic_DNA"/>
</dbReference>
<dbReference type="Proteomes" id="UP000266673">
    <property type="component" value="Unassembled WGS sequence"/>
</dbReference>
<dbReference type="GO" id="GO:0004674">
    <property type="term" value="F:protein serine/threonine kinase activity"/>
    <property type="evidence" value="ECO:0007669"/>
    <property type="project" value="TreeGrafter"/>
</dbReference>
<evidence type="ECO:0000259" key="1">
    <source>
        <dbReference type="PROSITE" id="PS50011"/>
    </source>
</evidence>
<dbReference type="PROSITE" id="PS50011">
    <property type="entry name" value="PROTEIN_KINASE_DOM"/>
    <property type="match status" value="1"/>
</dbReference>
<protein>
    <submittedName>
        <fullName evidence="2">Kinase-like domain-containing protein</fullName>
    </submittedName>
</protein>
<dbReference type="Pfam" id="PF00069">
    <property type="entry name" value="Pkinase"/>
    <property type="match status" value="1"/>
</dbReference>
<dbReference type="Gene3D" id="1.10.510.10">
    <property type="entry name" value="Transferase(Phosphotransferase) domain 1"/>
    <property type="match status" value="1"/>
</dbReference>
<dbReference type="STRING" id="44941.A0A397U5N0"/>
<dbReference type="OrthoDB" id="10261027at2759"/>
<dbReference type="SUPFAM" id="SSF56112">
    <property type="entry name" value="Protein kinase-like (PK-like)"/>
    <property type="match status" value="1"/>
</dbReference>
<comment type="caution">
    <text evidence="2">The sequence shown here is derived from an EMBL/GenBank/DDBJ whole genome shotgun (WGS) entry which is preliminary data.</text>
</comment>
<sequence length="166" mass="19126">MPYIAPEVLLGQKYSPAADIYSFGVIMAEMTTGIRPFYERSFDTKLAIEISCGKRPEFALRTPNCYIELAKSCMHFDSQKRPTAETIYNKLSEWHNFVKESDEPDDLDEFLSITLRKHPDIVYASMFINTHDIAQYYKEISDQFNIKDEIASASNNFEISIDAINQ</sequence>
<dbReference type="InterPro" id="IPR000719">
    <property type="entry name" value="Prot_kinase_dom"/>
</dbReference>
<keyword evidence="2" id="KW-0418">Kinase</keyword>
<dbReference type="GO" id="GO:0005524">
    <property type="term" value="F:ATP binding"/>
    <property type="evidence" value="ECO:0007669"/>
    <property type="project" value="InterPro"/>
</dbReference>
<dbReference type="InterPro" id="IPR051681">
    <property type="entry name" value="Ser/Thr_Kinases-Pseudokinases"/>
</dbReference>
<gene>
    <name evidence="2" type="ORF">C2G38_2124641</name>
</gene>
<dbReference type="AlphaFoldDB" id="A0A397U5N0"/>